<dbReference type="SMART" id="SM00354">
    <property type="entry name" value="HTH_LACI"/>
    <property type="match status" value="1"/>
</dbReference>
<comment type="caution">
    <text evidence="5">The sequence shown here is derived from an EMBL/GenBank/DDBJ whole genome shotgun (WGS) entry which is preliminary data.</text>
</comment>
<dbReference type="InterPro" id="IPR046335">
    <property type="entry name" value="LacI/GalR-like_sensor"/>
</dbReference>
<evidence type="ECO:0000256" key="1">
    <source>
        <dbReference type="ARBA" id="ARBA00023015"/>
    </source>
</evidence>
<dbReference type="InterPro" id="IPR028082">
    <property type="entry name" value="Peripla_BP_I"/>
</dbReference>
<dbReference type="CDD" id="cd01392">
    <property type="entry name" value="HTH_LacI"/>
    <property type="match status" value="1"/>
</dbReference>
<protein>
    <submittedName>
        <fullName evidence="5">DNA-binding LacI/PurR family transcriptional regulator</fullName>
    </submittedName>
</protein>
<accession>A0A7W3J5L8</accession>
<dbReference type="Proteomes" id="UP000540568">
    <property type="component" value="Unassembled WGS sequence"/>
</dbReference>
<dbReference type="CDD" id="cd06267">
    <property type="entry name" value="PBP1_LacI_sugar_binding-like"/>
    <property type="match status" value="1"/>
</dbReference>
<dbReference type="PANTHER" id="PTHR30146">
    <property type="entry name" value="LACI-RELATED TRANSCRIPTIONAL REPRESSOR"/>
    <property type="match status" value="1"/>
</dbReference>
<sequence>MAEHAGVSAKTVSNVLHNHPYVSATTRETVEASIAALGYRANLSARALASKQTGFIALAIPGLDNPYYSELASHVMDAAAEHDWIVLIEQTRSSEAMEKAVVRGPASQLVDGIILQPDAIGDADLTDRFAHQNLVLIGEAAATASADHVTADSTAAAREVVEHLLEQGRTRIATVGIRPSNRANAGELRYRGYYQALERAGLGVRTEYLAPAERTRRPDGAAAADHLMSLPEPPDAIVCFNDLLASGVLARLRERGVAVPDDVAIAGFDDNEESRFTAPPLTSVAWDLEALGRRCVELLRARTGRTDGDHPPVRTVVGHRLVVRESTAGRG</sequence>
<organism evidence="5 6">
    <name type="scientific">Promicromonospora sukumoe</name>
    <dbReference type="NCBI Taxonomy" id="88382"/>
    <lineage>
        <taxon>Bacteria</taxon>
        <taxon>Bacillati</taxon>
        <taxon>Actinomycetota</taxon>
        <taxon>Actinomycetes</taxon>
        <taxon>Micrococcales</taxon>
        <taxon>Promicromonosporaceae</taxon>
        <taxon>Promicromonospora</taxon>
    </lineage>
</organism>
<dbReference type="RefSeq" id="WP_182614359.1">
    <property type="nucleotide sequence ID" value="NZ_BAAATF010000002.1"/>
</dbReference>
<evidence type="ECO:0000259" key="4">
    <source>
        <dbReference type="PROSITE" id="PS50932"/>
    </source>
</evidence>
<dbReference type="Gene3D" id="1.10.260.40">
    <property type="entry name" value="lambda repressor-like DNA-binding domains"/>
    <property type="match status" value="1"/>
</dbReference>
<evidence type="ECO:0000313" key="5">
    <source>
        <dbReference type="EMBL" id="MBA8806660.1"/>
    </source>
</evidence>
<dbReference type="PANTHER" id="PTHR30146:SF153">
    <property type="entry name" value="LACTOSE OPERON REPRESSOR"/>
    <property type="match status" value="1"/>
</dbReference>
<reference evidence="5 6" key="1">
    <citation type="submission" date="2020-07" db="EMBL/GenBank/DDBJ databases">
        <title>Sequencing the genomes of 1000 actinobacteria strains.</title>
        <authorList>
            <person name="Klenk H.-P."/>
        </authorList>
    </citation>
    <scope>NUCLEOTIDE SEQUENCE [LARGE SCALE GENOMIC DNA]</scope>
    <source>
        <strain evidence="5 6">DSM 44121</strain>
    </source>
</reference>
<keyword evidence="2 5" id="KW-0238">DNA-binding</keyword>
<evidence type="ECO:0000256" key="2">
    <source>
        <dbReference type="ARBA" id="ARBA00023125"/>
    </source>
</evidence>
<dbReference type="Pfam" id="PF13377">
    <property type="entry name" value="Peripla_BP_3"/>
    <property type="match status" value="1"/>
</dbReference>
<dbReference type="InterPro" id="IPR010982">
    <property type="entry name" value="Lambda_DNA-bd_dom_sf"/>
</dbReference>
<dbReference type="SUPFAM" id="SSF53822">
    <property type="entry name" value="Periplasmic binding protein-like I"/>
    <property type="match status" value="1"/>
</dbReference>
<dbReference type="GO" id="GO:0000976">
    <property type="term" value="F:transcription cis-regulatory region binding"/>
    <property type="evidence" value="ECO:0007669"/>
    <property type="project" value="TreeGrafter"/>
</dbReference>
<dbReference type="Gene3D" id="3.40.50.2300">
    <property type="match status" value="2"/>
</dbReference>
<dbReference type="SUPFAM" id="SSF47413">
    <property type="entry name" value="lambda repressor-like DNA-binding domains"/>
    <property type="match status" value="1"/>
</dbReference>
<dbReference type="AlphaFoldDB" id="A0A7W3J5L8"/>
<evidence type="ECO:0000313" key="6">
    <source>
        <dbReference type="Proteomes" id="UP000540568"/>
    </source>
</evidence>
<dbReference type="PROSITE" id="PS50932">
    <property type="entry name" value="HTH_LACI_2"/>
    <property type="match status" value="1"/>
</dbReference>
<keyword evidence="6" id="KW-1185">Reference proteome</keyword>
<keyword evidence="1" id="KW-0805">Transcription regulation</keyword>
<gene>
    <name evidence="5" type="ORF">FHX71_000602</name>
</gene>
<dbReference type="EMBL" id="JACGWV010000001">
    <property type="protein sequence ID" value="MBA8806660.1"/>
    <property type="molecule type" value="Genomic_DNA"/>
</dbReference>
<dbReference type="Pfam" id="PF00356">
    <property type="entry name" value="LacI"/>
    <property type="match status" value="1"/>
</dbReference>
<dbReference type="InterPro" id="IPR000843">
    <property type="entry name" value="HTH_LacI"/>
</dbReference>
<keyword evidence="3" id="KW-0804">Transcription</keyword>
<dbReference type="GO" id="GO:0003700">
    <property type="term" value="F:DNA-binding transcription factor activity"/>
    <property type="evidence" value="ECO:0007669"/>
    <property type="project" value="TreeGrafter"/>
</dbReference>
<feature type="domain" description="HTH lacI-type" evidence="4">
    <location>
        <begin position="1"/>
        <end position="50"/>
    </location>
</feature>
<proteinExistence type="predicted"/>
<evidence type="ECO:0000256" key="3">
    <source>
        <dbReference type="ARBA" id="ARBA00023163"/>
    </source>
</evidence>
<name>A0A7W3J5L8_9MICO</name>